<evidence type="ECO:0000259" key="9">
    <source>
        <dbReference type="Pfam" id="PF07715"/>
    </source>
</evidence>
<dbReference type="Pfam" id="PF13715">
    <property type="entry name" value="CarbopepD_reg_2"/>
    <property type="match status" value="1"/>
</dbReference>
<dbReference type="GO" id="GO:0009279">
    <property type="term" value="C:cell outer membrane"/>
    <property type="evidence" value="ECO:0007669"/>
    <property type="project" value="UniProtKB-SubCell"/>
</dbReference>
<keyword evidence="5 7" id="KW-0472">Membrane</keyword>
<comment type="caution">
    <text evidence="10">The sequence shown here is derived from an EMBL/GenBank/DDBJ whole genome shotgun (WGS) entry which is preliminary data.</text>
</comment>
<dbReference type="InterPro" id="IPR023997">
    <property type="entry name" value="TonB-dep_OMP_SusC/RagA_CS"/>
</dbReference>
<dbReference type="InterPro" id="IPR039426">
    <property type="entry name" value="TonB-dep_rcpt-like"/>
</dbReference>
<evidence type="ECO:0000313" key="11">
    <source>
        <dbReference type="Proteomes" id="UP000475249"/>
    </source>
</evidence>
<dbReference type="Proteomes" id="UP000475249">
    <property type="component" value="Unassembled WGS sequence"/>
</dbReference>
<dbReference type="InterPro" id="IPR023996">
    <property type="entry name" value="TonB-dep_OMP_SusC/RagA"/>
</dbReference>
<gene>
    <name evidence="10" type="ORF">GTQ38_10410</name>
</gene>
<dbReference type="NCBIfam" id="TIGR04056">
    <property type="entry name" value="OMP_RagA_SusC"/>
    <property type="match status" value="1"/>
</dbReference>
<accession>A0A6L9ECD3</accession>
<dbReference type="Pfam" id="PF07715">
    <property type="entry name" value="Plug"/>
    <property type="match status" value="1"/>
</dbReference>
<feature type="signal peptide" evidence="8">
    <location>
        <begin position="1"/>
        <end position="21"/>
    </location>
</feature>
<evidence type="ECO:0000256" key="4">
    <source>
        <dbReference type="ARBA" id="ARBA00022692"/>
    </source>
</evidence>
<evidence type="ECO:0000313" key="10">
    <source>
        <dbReference type="EMBL" id="NAS12414.1"/>
    </source>
</evidence>
<keyword evidence="4 7" id="KW-0812">Transmembrane</keyword>
<dbReference type="EMBL" id="WXYO01000005">
    <property type="protein sequence ID" value="NAS12414.1"/>
    <property type="molecule type" value="Genomic_DNA"/>
</dbReference>
<evidence type="ECO:0000256" key="8">
    <source>
        <dbReference type="SAM" id="SignalP"/>
    </source>
</evidence>
<dbReference type="InterPro" id="IPR036942">
    <property type="entry name" value="Beta-barrel_TonB_sf"/>
</dbReference>
<evidence type="ECO:0000256" key="5">
    <source>
        <dbReference type="ARBA" id="ARBA00023136"/>
    </source>
</evidence>
<keyword evidence="11" id="KW-1185">Reference proteome</keyword>
<keyword evidence="2 7" id="KW-0813">Transport</keyword>
<dbReference type="SUPFAM" id="SSF49464">
    <property type="entry name" value="Carboxypeptidase regulatory domain-like"/>
    <property type="match status" value="1"/>
</dbReference>
<keyword evidence="8" id="KW-0732">Signal</keyword>
<comment type="similarity">
    <text evidence="7">Belongs to the TonB-dependent receptor family.</text>
</comment>
<dbReference type="Gene3D" id="2.40.170.20">
    <property type="entry name" value="TonB-dependent receptor, beta-barrel domain"/>
    <property type="match status" value="1"/>
</dbReference>
<evidence type="ECO:0000256" key="7">
    <source>
        <dbReference type="PROSITE-ProRule" id="PRU01360"/>
    </source>
</evidence>
<dbReference type="PROSITE" id="PS52016">
    <property type="entry name" value="TONB_DEPENDENT_REC_3"/>
    <property type="match status" value="1"/>
</dbReference>
<dbReference type="AlphaFoldDB" id="A0A6L9ECD3"/>
<evidence type="ECO:0000256" key="2">
    <source>
        <dbReference type="ARBA" id="ARBA00022448"/>
    </source>
</evidence>
<dbReference type="InterPro" id="IPR012910">
    <property type="entry name" value="Plug_dom"/>
</dbReference>
<dbReference type="Gene3D" id="2.60.40.1120">
    <property type="entry name" value="Carboxypeptidase-like, regulatory domain"/>
    <property type="match status" value="1"/>
</dbReference>
<name>A0A6L9ECD3_9FLAO</name>
<protein>
    <submittedName>
        <fullName evidence="10">SusC/RagA family TonB-linked outer membrane protein</fullName>
    </submittedName>
</protein>
<dbReference type="FunFam" id="2.60.40.1120:FF:000003">
    <property type="entry name" value="Outer membrane protein Omp121"/>
    <property type="match status" value="1"/>
</dbReference>
<organism evidence="10 11">
    <name type="scientific">Poritiphilus flavus</name>
    <dbReference type="NCBI Taxonomy" id="2697053"/>
    <lineage>
        <taxon>Bacteria</taxon>
        <taxon>Pseudomonadati</taxon>
        <taxon>Bacteroidota</taxon>
        <taxon>Flavobacteriia</taxon>
        <taxon>Flavobacteriales</taxon>
        <taxon>Flavobacteriaceae</taxon>
        <taxon>Poritiphilus</taxon>
    </lineage>
</organism>
<keyword evidence="3 7" id="KW-1134">Transmembrane beta strand</keyword>
<dbReference type="NCBIfam" id="TIGR04057">
    <property type="entry name" value="SusC_RagA_signa"/>
    <property type="match status" value="1"/>
</dbReference>
<keyword evidence="6 7" id="KW-0998">Cell outer membrane</keyword>
<feature type="chain" id="PRO_5026926053" evidence="8">
    <location>
        <begin position="22"/>
        <end position="1018"/>
    </location>
</feature>
<reference evidence="10 11" key="1">
    <citation type="submission" date="2020-01" db="EMBL/GenBank/DDBJ databases">
        <title>Bacteria diversity of Porities sp.</title>
        <authorList>
            <person name="Wang G."/>
        </authorList>
    </citation>
    <scope>NUCLEOTIDE SEQUENCE [LARGE SCALE GENOMIC DNA]</scope>
    <source>
        <strain evidence="10 11">R33</strain>
    </source>
</reference>
<dbReference type="InterPro" id="IPR037066">
    <property type="entry name" value="Plug_dom_sf"/>
</dbReference>
<dbReference type="Gene3D" id="2.170.130.10">
    <property type="entry name" value="TonB-dependent receptor, plug domain"/>
    <property type="match status" value="1"/>
</dbReference>
<comment type="subcellular location">
    <subcellularLocation>
        <location evidence="1 7">Cell outer membrane</location>
        <topology evidence="1 7">Multi-pass membrane protein</topology>
    </subcellularLocation>
</comment>
<dbReference type="InterPro" id="IPR008969">
    <property type="entry name" value="CarboxyPept-like_regulatory"/>
</dbReference>
<proteinExistence type="inferred from homology"/>
<dbReference type="SUPFAM" id="SSF56935">
    <property type="entry name" value="Porins"/>
    <property type="match status" value="1"/>
</dbReference>
<feature type="domain" description="TonB-dependent receptor plug" evidence="9">
    <location>
        <begin position="116"/>
        <end position="228"/>
    </location>
</feature>
<sequence>MKIQNKLLIICFLLFSFFAHAQQTVSVSGVVTDTDGTPLPGASVVLKGTSTGTQTDFDGNYVLGNLPGNGTLVFSYIGFASQEVVINGQTTINVVLQEDTQALDEVVVVGYGELKVKDLTSAITTVDSEVLDIAPVGQAMQALQGRVAGLQIVNNGSPGQSPTVRVRGIGSYDTDLNDASDPSSPLFVVDGAFFDDIDFLNPADIESISVLKDASAAAIYGVRAANGVVLIETKSGKFNQKAQITYNGYSGYQVAQNVLKVANAEQFTRIALESGSEPDAQFILNAMQRYGRSRINPNVPDVNTDWYDEIMRTAIIQNHSINVTGGSETATYAIGANYFEQQGLLKMKNEYERFNLRSKLDFKVNEWLTLGGNVVLSNATRFDPEDSAWRLAYFAVPILPVLDPLLLDDPNVFPTNYANAQDLGYRGGQNPFPTMDFSENRNRIRNILANFYAEINLIPEKLVFRTAYNHNFETVDRREIRLPYFIGNNFQREDASILKRNTTVSNQIWDNTLTYTDTFGKHNLTVLGGSSFRDEAFDLLQAKGLNFPLTGEEAYFIDLAETIVEEENGNRVTRDDGRREYGLSFFGRVSYNFDNRYLLYGTYRADGTNKYQEKWGYFPTVGAGWVVTGESFMENNGIFDFLKLRASWGELGNDKVPSSEGSITSNTVTTALGDVLFSGVNTSSDFTTLKWEVTEEINGGLSARMFNNNLAIEADYYVRNTRDAVIPVERPLIPGTTRQNIGEIRNTGFELALNWSKQVSEDFNYTIGANVATLTNEVRDLGGQPFLDAGTAEFRQRSIVGESLFAFFGREVAGVYQNDAEIQADPVAVANGLEPGDFKYRDINGDGDITDDDRTVLGSFLPSYSFGFNLGFNYKAWDFSASAIGQGGNKILNRKRGEVIFTNDTNVDRDFAINRWHGEGTTNSYPSAAGIRKGWNQRLSDYFVEDGDFFRIQNITLGYTINRNGTLNGIPQTRIYVTAEKPLTVFDYNGFNPEVANGVDNQTYPIPAVYTIGVNIKI</sequence>
<evidence type="ECO:0000256" key="3">
    <source>
        <dbReference type="ARBA" id="ARBA00022452"/>
    </source>
</evidence>
<evidence type="ECO:0000256" key="6">
    <source>
        <dbReference type="ARBA" id="ARBA00023237"/>
    </source>
</evidence>
<evidence type="ECO:0000256" key="1">
    <source>
        <dbReference type="ARBA" id="ARBA00004571"/>
    </source>
</evidence>